<dbReference type="AlphaFoldDB" id="A0A1G9CMY8"/>
<dbReference type="Pfam" id="PF02518">
    <property type="entry name" value="HATPase_c"/>
    <property type="match status" value="1"/>
</dbReference>
<dbReference type="Proteomes" id="UP000199305">
    <property type="component" value="Unassembled WGS sequence"/>
</dbReference>
<keyword evidence="1" id="KW-0812">Transmembrane</keyword>
<evidence type="ECO:0000259" key="2">
    <source>
        <dbReference type="PROSITE" id="PS50109"/>
    </source>
</evidence>
<evidence type="ECO:0000313" key="3">
    <source>
        <dbReference type="EMBL" id="SDK52824.1"/>
    </source>
</evidence>
<keyword evidence="4" id="KW-1185">Reference proteome</keyword>
<evidence type="ECO:0000313" key="4">
    <source>
        <dbReference type="Proteomes" id="UP000199305"/>
    </source>
</evidence>
<dbReference type="InterPro" id="IPR010559">
    <property type="entry name" value="Sig_transdc_His_kin_internal"/>
</dbReference>
<protein>
    <submittedName>
        <fullName evidence="3">Histidine kinase-, DNA gyrase B-, and HSP90-like ATPase</fullName>
    </submittedName>
</protein>
<dbReference type="OrthoDB" id="2514702at2"/>
<dbReference type="EMBL" id="FNFH01000005">
    <property type="protein sequence ID" value="SDK52824.1"/>
    <property type="molecule type" value="Genomic_DNA"/>
</dbReference>
<feature type="domain" description="Histidine kinase" evidence="2">
    <location>
        <begin position="264"/>
        <end position="361"/>
    </location>
</feature>
<feature type="transmembrane region" description="Helical" evidence="1">
    <location>
        <begin position="120"/>
        <end position="142"/>
    </location>
</feature>
<dbReference type="Pfam" id="PF06580">
    <property type="entry name" value="His_kinase"/>
    <property type="match status" value="1"/>
</dbReference>
<keyword evidence="3" id="KW-0808">Transferase</keyword>
<dbReference type="PANTHER" id="PTHR34220">
    <property type="entry name" value="SENSOR HISTIDINE KINASE YPDA"/>
    <property type="match status" value="1"/>
</dbReference>
<feature type="transmembrane region" description="Helical" evidence="1">
    <location>
        <begin position="22"/>
        <end position="43"/>
    </location>
</feature>
<dbReference type="GO" id="GO:0016020">
    <property type="term" value="C:membrane"/>
    <property type="evidence" value="ECO:0007669"/>
    <property type="project" value="InterPro"/>
</dbReference>
<sequence>MGNNVFHWLAERLATHRWQYRALQLSGWGGYTLLTFVGSFFWVENHWLHTGYIAVATASGVLLSEVMRRGFQGLWNKPPAMRLFGSLGVVMLAAAVWAGIKFAGSAWLYGTEKDEHPAVLAVYWFSYSFLILMTWAALYYGIKYYQTSLTQQAKALRAESMAHQAQLKMLRYQLNPHFLFNTLNAISTLILDSQGRTANDMVSRLSQFLRHSLDNDPMQKVTLAKEVEALMLYLDIEKVRFDDRLGVNVDMEGEAPSALVPSLLLQPLVENAIKYGISQREWGGEINIKARVFAGELLLEVSDNGPGAPEEVLAGLGAGQGVGIRNTCERLRALYGPEQKVRFRNRTEGGLAVHIRIPFEQESRHEWQPRQTESHRS</sequence>
<dbReference type="PANTHER" id="PTHR34220:SF7">
    <property type="entry name" value="SENSOR HISTIDINE KINASE YPDA"/>
    <property type="match status" value="1"/>
</dbReference>
<accession>A0A1G9CMY8</accession>
<dbReference type="SUPFAM" id="SSF55874">
    <property type="entry name" value="ATPase domain of HSP90 chaperone/DNA topoisomerase II/histidine kinase"/>
    <property type="match status" value="1"/>
</dbReference>
<feature type="transmembrane region" description="Helical" evidence="1">
    <location>
        <begin position="49"/>
        <end position="67"/>
    </location>
</feature>
<gene>
    <name evidence="3" type="ORF">SAMN05216212_2563</name>
</gene>
<dbReference type="InterPro" id="IPR003594">
    <property type="entry name" value="HATPase_dom"/>
</dbReference>
<keyword evidence="1" id="KW-0472">Membrane</keyword>
<reference evidence="4" key="1">
    <citation type="submission" date="2016-10" db="EMBL/GenBank/DDBJ databases">
        <authorList>
            <person name="Varghese N."/>
            <person name="Submissions S."/>
        </authorList>
    </citation>
    <scope>NUCLEOTIDE SEQUENCE [LARGE SCALE GENOMIC DNA]</scope>
    <source>
        <strain evidence="4">CGMCC 1.10658</strain>
    </source>
</reference>
<dbReference type="InterPro" id="IPR050640">
    <property type="entry name" value="Bact_2-comp_sensor_kinase"/>
</dbReference>
<dbReference type="InterPro" id="IPR005467">
    <property type="entry name" value="His_kinase_dom"/>
</dbReference>
<dbReference type="PROSITE" id="PS50109">
    <property type="entry name" value="HIS_KIN"/>
    <property type="match status" value="1"/>
</dbReference>
<dbReference type="GO" id="GO:0000155">
    <property type="term" value="F:phosphorelay sensor kinase activity"/>
    <property type="evidence" value="ECO:0007669"/>
    <property type="project" value="InterPro"/>
</dbReference>
<keyword evidence="1" id="KW-1133">Transmembrane helix</keyword>
<name>A0A1G9CMY8_9GAMM</name>
<keyword evidence="3" id="KW-0418">Kinase</keyword>
<dbReference type="Gene3D" id="3.30.565.10">
    <property type="entry name" value="Histidine kinase-like ATPase, C-terminal domain"/>
    <property type="match status" value="1"/>
</dbReference>
<evidence type="ECO:0000256" key="1">
    <source>
        <dbReference type="SAM" id="Phobius"/>
    </source>
</evidence>
<dbReference type="RefSeq" id="WP_091514731.1">
    <property type="nucleotide sequence ID" value="NZ_FNFH01000005.1"/>
</dbReference>
<dbReference type="STRING" id="658219.SAMN05216212_2563"/>
<organism evidence="3 4">
    <name type="scientific">Microbulbifer yueqingensis</name>
    <dbReference type="NCBI Taxonomy" id="658219"/>
    <lineage>
        <taxon>Bacteria</taxon>
        <taxon>Pseudomonadati</taxon>
        <taxon>Pseudomonadota</taxon>
        <taxon>Gammaproteobacteria</taxon>
        <taxon>Cellvibrionales</taxon>
        <taxon>Microbulbiferaceae</taxon>
        <taxon>Microbulbifer</taxon>
    </lineage>
</organism>
<dbReference type="InterPro" id="IPR036890">
    <property type="entry name" value="HATPase_C_sf"/>
</dbReference>
<feature type="transmembrane region" description="Helical" evidence="1">
    <location>
        <begin position="79"/>
        <end position="100"/>
    </location>
</feature>
<proteinExistence type="predicted"/>